<comment type="function">
    <text evidence="6">Component of the 90S pre-ribosome involved in the maturation of rRNAs. Required for early cleavages of the pre-RNAs in the 40S ribosomal subunit maturation pathway.</text>
</comment>
<name>A0ABM1DVE0_PRICU</name>
<evidence type="ECO:0000256" key="3">
    <source>
        <dbReference type="ARBA" id="ARBA00022517"/>
    </source>
</evidence>
<sequence length="245" mass="28944">MTDVKDTPKGHRSQNDDDEEMSIRAELATMSFEELQKLKETLGVKVYTETLYGKRKKGLEVDAKQTRKDFKRANKNRPTEMSSKIPVGRHKDVFSLKKTILRDPRFDDLSGEFNQKIFEKGYSFLGDIKQKEKLNLQKQLKKEKDPERQEQIKFLLKRMEHQEKAAQDTAATNVKLQELRKKERESIKDGKKPFFLKKSEQKKLLLADKFQELKKSGKIEKYLQKKLKKNAAKDRRHIPKRHNKL</sequence>
<dbReference type="PANTHER" id="PTHR21738">
    <property type="entry name" value="RIBOSOMAL RNA PROCESSING PROTEIN 36 HOMOLOG"/>
    <property type="match status" value="1"/>
</dbReference>
<evidence type="ECO:0000256" key="7">
    <source>
        <dbReference type="SAM" id="MobiDB-lite"/>
    </source>
</evidence>
<feature type="region of interest" description="Disordered" evidence="7">
    <location>
        <begin position="226"/>
        <end position="245"/>
    </location>
</feature>
<dbReference type="PANTHER" id="PTHR21738:SF0">
    <property type="entry name" value="RIBOSOMAL RNA PROCESSING PROTEIN 36 HOMOLOG"/>
    <property type="match status" value="1"/>
</dbReference>
<evidence type="ECO:0000256" key="1">
    <source>
        <dbReference type="ARBA" id="ARBA00004604"/>
    </source>
</evidence>
<evidence type="ECO:0000313" key="8">
    <source>
        <dbReference type="Proteomes" id="UP000695022"/>
    </source>
</evidence>
<keyword evidence="8" id="KW-1185">Reference proteome</keyword>
<dbReference type="Pfam" id="PF06102">
    <property type="entry name" value="RRP36"/>
    <property type="match status" value="1"/>
</dbReference>
<evidence type="ECO:0000313" key="9">
    <source>
        <dbReference type="RefSeq" id="XP_014663911.1"/>
    </source>
</evidence>
<gene>
    <name evidence="9" type="primary">LOC106806470</name>
</gene>
<dbReference type="InterPro" id="IPR009292">
    <property type="entry name" value="RRP36"/>
</dbReference>
<organism evidence="8 9">
    <name type="scientific">Priapulus caudatus</name>
    <name type="common">Priapulid worm</name>
    <dbReference type="NCBI Taxonomy" id="37621"/>
    <lineage>
        <taxon>Eukaryota</taxon>
        <taxon>Metazoa</taxon>
        <taxon>Ecdysozoa</taxon>
        <taxon>Scalidophora</taxon>
        <taxon>Priapulida</taxon>
        <taxon>Priapulimorpha</taxon>
        <taxon>Priapulimorphida</taxon>
        <taxon>Priapulidae</taxon>
        <taxon>Priapulus</taxon>
    </lineage>
</organism>
<dbReference type="GeneID" id="106806470"/>
<dbReference type="RefSeq" id="XP_014663911.1">
    <property type="nucleotide sequence ID" value="XM_014808425.1"/>
</dbReference>
<feature type="compositionally biased region" description="Basic and acidic residues" evidence="7">
    <location>
        <begin position="1"/>
        <end position="15"/>
    </location>
</feature>
<dbReference type="Proteomes" id="UP000695022">
    <property type="component" value="Unplaced"/>
</dbReference>
<keyword evidence="6" id="KW-0687">Ribonucleoprotein</keyword>
<feature type="region of interest" description="Disordered" evidence="7">
    <location>
        <begin position="1"/>
        <end position="21"/>
    </location>
</feature>
<accession>A0ABM1DVE0</accession>
<reference evidence="9" key="1">
    <citation type="submission" date="2025-08" db="UniProtKB">
        <authorList>
            <consortium name="RefSeq"/>
        </authorList>
    </citation>
    <scope>IDENTIFICATION</scope>
</reference>
<keyword evidence="3 6" id="KW-0690">Ribosome biogenesis</keyword>
<keyword evidence="4 6" id="KW-0698">rRNA processing</keyword>
<evidence type="ECO:0000256" key="5">
    <source>
        <dbReference type="ARBA" id="ARBA00023242"/>
    </source>
</evidence>
<evidence type="ECO:0000256" key="6">
    <source>
        <dbReference type="RuleBase" id="RU368027"/>
    </source>
</evidence>
<keyword evidence="5 6" id="KW-0539">Nucleus</keyword>
<feature type="region of interest" description="Disordered" evidence="7">
    <location>
        <begin position="66"/>
        <end position="86"/>
    </location>
</feature>
<comment type="similarity">
    <text evidence="2 6">Belongs to the RRP36 family.</text>
</comment>
<evidence type="ECO:0000256" key="2">
    <source>
        <dbReference type="ARBA" id="ARBA00009418"/>
    </source>
</evidence>
<protein>
    <recommendedName>
        <fullName evidence="6">rRNA biogenesis protein RRP36</fullName>
    </recommendedName>
</protein>
<proteinExistence type="inferred from homology"/>
<comment type="subcellular location">
    <subcellularLocation>
        <location evidence="1 6">Nucleus</location>
        <location evidence="1 6">Nucleolus</location>
    </subcellularLocation>
</comment>
<comment type="subunit">
    <text evidence="6">Associates with 90S and pre-40S pre-ribosomal particles.</text>
</comment>
<evidence type="ECO:0000256" key="4">
    <source>
        <dbReference type="ARBA" id="ARBA00022552"/>
    </source>
</evidence>